<protein>
    <recommendedName>
        <fullName evidence="2">MHD domain-containing protein</fullName>
    </recommendedName>
</protein>
<sequence length="399" mass="44612">MSDPFDPFSLDEEDFEVSKAANASSKSSSDMFNSSFFNEEFAPATAPVASSVKETPVQKRNVPSSSNLNYGTSMDSDIFAQLFKSPSQQIEMQSPPSQNKSKITKDMLIDAYTNPPPPPPPRTSPNVQIPVQEVQVPLIIQEQMSAIYSDQEDSIPLIDIKGSISIRPSRHLQGKTMYLAVTDAENQLHEVKSTYEVAKEVTDHIKESVVEFVKKYQDQEDSKIYKVEVPIKSDESKPIELVRFTGSEYLRPIPLLVTVKVKVKGSRVRVGVKIRSNPTNEQNISNISVLMAVPPDVSGESMRMSQKEGVWEPIKRVVGYQADGICPGETIDLKMEFDYSPTPQKDDNEAVLPKFPVLVRCFAEDQLSSVELNLAGGLGDNSLYQTEIEKKYRLFHRKI</sequence>
<proteinExistence type="predicted"/>
<dbReference type="AlphaFoldDB" id="A0AAD3CRN7"/>
<evidence type="ECO:0000313" key="4">
    <source>
        <dbReference type="Proteomes" id="UP001054902"/>
    </source>
</evidence>
<keyword evidence="4" id="KW-1185">Reference proteome</keyword>
<organism evidence="3 4">
    <name type="scientific">Chaetoceros tenuissimus</name>
    <dbReference type="NCBI Taxonomy" id="426638"/>
    <lineage>
        <taxon>Eukaryota</taxon>
        <taxon>Sar</taxon>
        <taxon>Stramenopiles</taxon>
        <taxon>Ochrophyta</taxon>
        <taxon>Bacillariophyta</taxon>
        <taxon>Coscinodiscophyceae</taxon>
        <taxon>Chaetocerotophycidae</taxon>
        <taxon>Chaetocerotales</taxon>
        <taxon>Chaetocerotaceae</taxon>
        <taxon>Chaetoceros</taxon>
    </lineage>
</organism>
<reference evidence="3 4" key="1">
    <citation type="journal article" date="2021" name="Sci. Rep.">
        <title>The genome of the diatom Chaetoceros tenuissimus carries an ancient integrated fragment of an extant virus.</title>
        <authorList>
            <person name="Hongo Y."/>
            <person name="Kimura K."/>
            <person name="Takaki Y."/>
            <person name="Yoshida Y."/>
            <person name="Baba S."/>
            <person name="Kobayashi G."/>
            <person name="Nagasaki K."/>
            <person name="Hano T."/>
            <person name="Tomaru Y."/>
        </authorList>
    </citation>
    <scope>NUCLEOTIDE SEQUENCE [LARGE SCALE GENOMIC DNA]</scope>
    <source>
        <strain evidence="3 4">NIES-3715</strain>
    </source>
</reference>
<feature type="compositionally biased region" description="Polar residues" evidence="1">
    <location>
        <begin position="61"/>
        <end position="70"/>
    </location>
</feature>
<evidence type="ECO:0000313" key="3">
    <source>
        <dbReference type="EMBL" id="GFH50952.1"/>
    </source>
</evidence>
<comment type="caution">
    <text evidence="3">The sequence shown here is derived from an EMBL/GenBank/DDBJ whole genome shotgun (WGS) entry which is preliminary data.</text>
</comment>
<evidence type="ECO:0000259" key="2">
    <source>
        <dbReference type="PROSITE" id="PS51072"/>
    </source>
</evidence>
<dbReference type="Proteomes" id="UP001054902">
    <property type="component" value="Unassembled WGS sequence"/>
</dbReference>
<name>A0AAD3CRN7_9STRA</name>
<dbReference type="EMBL" id="BLLK01000045">
    <property type="protein sequence ID" value="GFH50952.1"/>
    <property type="molecule type" value="Genomic_DNA"/>
</dbReference>
<accession>A0AAD3CRN7</accession>
<dbReference type="Gene3D" id="2.60.40.1170">
    <property type="entry name" value="Mu homology domain, subdomain B"/>
    <property type="match status" value="1"/>
</dbReference>
<dbReference type="SUPFAM" id="SSF49447">
    <property type="entry name" value="Second domain of Mu2 adaptin subunit (ap50) of ap2 adaptor"/>
    <property type="match status" value="1"/>
</dbReference>
<gene>
    <name evidence="3" type="ORF">CTEN210_07428</name>
</gene>
<feature type="region of interest" description="Disordered" evidence="1">
    <location>
        <begin position="47"/>
        <end position="70"/>
    </location>
</feature>
<evidence type="ECO:0000256" key="1">
    <source>
        <dbReference type="SAM" id="MobiDB-lite"/>
    </source>
</evidence>
<feature type="domain" description="MHD" evidence="2">
    <location>
        <begin position="133"/>
        <end position="399"/>
    </location>
</feature>
<dbReference type="InterPro" id="IPR028565">
    <property type="entry name" value="MHD"/>
</dbReference>
<dbReference type="InterPro" id="IPR036168">
    <property type="entry name" value="AP2_Mu_C_sf"/>
</dbReference>
<dbReference type="PROSITE" id="PS51072">
    <property type="entry name" value="MHD"/>
    <property type="match status" value="1"/>
</dbReference>